<name>A0ABC9HBL8_9POAL</name>
<comment type="caution">
    <text evidence="2">The sequence shown here is derived from an EMBL/GenBank/DDBJ whole genome shotgun (WGS) entry which is preliminary data.</text>
</comment>
<dbReference type="AlphaFoldDB" id="A0ABC9HBL8"/>
<dbReference type="Pfam" id="PF23622">
    <property type="entry name" value="LRR_At1g61320_AtMIF1"/>
    <property type="match status" value="2"/>
</dbReference>
<dbReference type="PANTHER" id="PTHR34145:SF7">
    <property type="entry name" value="F-BOX_LRR-REPEAT PROTEIN"/>
    <property type="match status" value="1"/>
</dbReference>
<organism evidence="2 3">
    <name type="scientific">Urochloa decumbens</name>
    <dbReference type="NCBI Taxonomy" id="240449"/>
    <lineage>
        <taxon>Eukaryota</taxon>
        <taxon>Viridiplantae</taxon>
        <taxon>Streptophyta</taxon>
        <taxon>Embryophyta</taxon>
        <taxon>Tracheophyta</taxon>
        <taxon>Spermatophyta</taxon>
        <taxon>Magnoliopsida</taxon>
        <taxon>Liliopsida</taxon>
        <taxon>Poales</taxon>
        <taxon>Poaceae</taxon>
        <taxon>PACMAD clade</taxon>
        <taxon>Panicoideae</taxon>
        <taxon>Panicodae</taxon>
        <taxon>Paniceae</taxon>
        <taxon>Melinidinae</taxon>
        <taxon>Urochloa</taxon>
    </lineage>
</organism>
<dbReference type="EMBL" id="CAXIPR030005540">
    <property type="protein sequence ID" value="CAM0152192.1"/>
    <property type="molecule type" value="Genomic_DNA"/>
</dbReference>
<evidence type="ECO:0000259" key="1">
    <source>
        <dbReference type="Pfam" id="PF23622"/>
    </source>
</evidence>
<protein>
    <recommendedName>
        <fullName evidence="1">At1g61320/AtMIF1 LRR domain-containing protein</fullName>
    </recommendedName>
</protein>
<reference evidence="2 3" key="1">
    <citation type="submission" date="2024-10" db="EMBL/GenBank/DDBJ databases">
        <authorList>
            <person name="Ryan C."/>
        </authorList>
    </citation>
    <scope>NUCLEOTIDE SEQUENCE [LARGE SCALE GENOMIC DNA]</scope>
</reference>
<proteinExistence type="predicted"/>
<accession>A0ABC9HBL8</accession>
<sequence>MPMRAAARVACVSHAFLRSWRCHPNLTFSSITLGMNKKAHGNDEIAVEFCSKVDHILRNCSGIGVKKLKIHMCKYYNAKGSCYLDSWLHIAVTPGIEELELTLPMETKYNFPCSGVGTQSGCFLCSSFALEQLEIWYCDEIVCLKIPCMLQRLRYLEVFGCDMLQVIDSKAPNISSFCYEGDHRVQLSLGETLKMKNIRLIFSGAVHYARVELPSSMPNLKIAAIRIRAERSNTPMLHSKFLHLKELNIGLTAATFSPSYDYFSLVSFLGAYPSLETLVLDVSQLEMEHVSIFTDPSDLRKMQGQQHHKMKRVKILGFTSARSLIELTCHIVESTTSLGRLTLETHQSCSRCSVPAHKTSKCSALPVEVVMEARQAVLAIRTYVEPKVPSKVKLRVVELCRRCLVVEA</sequence>
<feature type="domain" description="At1g61320/AtMIF1 LRR" evidence="1">
    <location>
        <begin position="56"/>
        <end position="114"/>
    </location>
</feature>
<dbReference type="Proteomes" id="UP001497457">
    <property type="component" value="Unassembled WGS sequence"/>
</dbReference>
<evidence type="ECO:0000313" key="2">
    <source>
        <dbReference type="EMBL" id="CAM0152192.1"/>
    </source>
</evidence>
<dbReference type="InterPro" id="IPR055357">
    <property type="entry name" value="LRR_At1g61320_AtMIF1"/>
</dbReference>
<keyword evidence="3" id="KW-1185">Reference proteome</keyword>
<dbReference type="InterPro" id="IPR053772">
    <property type="entry name" value="At1g61320/At1g61330-like"/>
</dbReference>
<feature type="domain" description="At1g61320/AtMIF1 LRR" evidence="1">
    <location>
        <begin position="120"/>
        <end position="400"/>
    </location>
</feature>
<dbReference type="PANTHER" id="PTHR34145">
    <property type="entry name" value="OS02G0105600 PROTEIN"/>
    <property type="match status" value="1"/>
</dbReference>
<gene>
    <name evidence="2" type="ORF">URODEC1_LOCUS125048</name>
</gene>
<evidence type="ECO:0000313" key="3">
    <source>
        <dbReference type="Proteomes" id="UP001497457"/>
    </source>
</evidence>